<dbReference type="Gene3D" id="3.20.20.150">
    <property type="entry name" value="Divalent-metal-dependent TIM barrel enzymes"/>
    <property type="match status" value="2"/>
</dbReference>
<dbReference type="AlphaFoldDB" id="A0A3P6CQB9"/>
<evidence type="ECO:0000256" key="1">
    <source>
        <dbReference type="ARBA" id="ARBA00005765"/>
    </source>
</evidence>
<dbReference type="GO" id="GO:0046872">
    <property type="term" value="F:metal ion binding"/>
    <property type="evidence" value="ECO:0007669"/>
    <property type="project" value="UniProtKB-KW"/>
</dbReference>
<reference evidence="9" key="1">
    <citation type="submission" date="2018-11" db="EMBL/GenBank/DDBJ databases">
        <authorList>
            <consortium name="Genoscope - CEA"/>
            <person name="William W."/>
        </authorList>
    </citation>
    <scope>NUCLEOTIDE SEQUENCE</scope>
</reference>
<evidence type="ECO:0000256" key="7">
    <source>
        <dbReference type="ARBA" id="ARBA00033659"/>
    </source>
</evidence>
<keyword evidence="5 8" id="KW-0413">Isomerase</keyword>
<dbReference type="InterPro" id="IPR036237">
    <property type="entry name" value="Xyl_isomerase-like_sf"/>
</dbReference>
<comment type="catalytic activity">
    <reaction evidence="7 8">
        <text>alpha-D-xylose = alpha-D-xylulofuranose</text>
        <dbReference type="Rhea" id="RHEA:22816"/>
        <dbReference type="ChEBI" id="CHEBI:28518"/>
        <dbReference type="ChEBI" id="CHEBI:188998"/>
        <dbReference type="EC" id="5.3.1.5"/>
    </reaction>
</comment>
<gene>
    <name evidence="9" type="ORF">BOLC2T07527H</name>
</gene>
<dbReference type="SUPFAM" id="SSF51658">
    <property type="entry name" value="Xylose isomerase-like"/>
    <property type="match status" value="2"/>
</dbReference>
<dbReference type="GO" id="GO:0042732">
    <property type="term" value="P:D-xylose metabolic process"/>
    <property type="evidence" value="ECO:0007669"/>
    <property type="project" value="UniProtKB-KW"/>
</dbReference>
<dbReference type="PROSITE" id="PS51415">
    <property type="entry name" value="XYLOSE_ISOMERASE"/>
    <property type="match status" value="1"/>
</dbReference>
<dbReference type="PANTHER" id="PTHR48408">
    <property type="match status" value="1"/>
</dbReference>
<keyword evidence="3 8" id="KW-0859">Xylose metabolism</keyword>
<evidence type="ECO:0000256" key="2">
    <source>
        <dbReference type="ARBA" id="ARBA00011958"/>
    </source>
</evidence>
<dbReference type="InterPro" id="IPR001998">
    <property type="entry name" value="Xylose_isomerase"/>
</dbReference>
<evidence type="ECO:0000256" key="8">
    <source>
        <dbReference type="RuleBase" id="RU000609"/>
    </source>
</evidence>
<sequence>YIYPTSQSSGLVTLNFTKLRVLFVWLNTMKKVKIFMIFLCFNAASFLVSADPQTCPADSGGKCSGPDDWEGEFFPEIPHIKYEVSSETGPKSSNPLTYKWYNAEEEILGKKMKIQCCVLAYITCGLEVTHLVLLPSIGPGKMVPTLCLWLREEVKQTCFMFTTFSILMRANFEFLKKLGLPKHSLKSNKNLGEVIELAKELQKETKIRPLWGTPKPQEPTKHQYDWDAATAANFLRKYGLINEFKLNIECNHARLSGHTCHHELETARINGLLGNIDANTGDAQTGNAYLISPLLIINDSYQVPGDANNFFFFASTGWDTDQFLTDVGEATMFMMSVLRNDGIAPGGFNLDAKLRRESTDVEDLFIAHISGMDTLARGLRNAVKLLEVN</sequence>
<evidence type="ECO:0000256" key="5">
    <source>
        <dbReference type="ARBA" id="ARBA00023235"/>
    </source>
</evidence>
<evidence type="ECO:0000313" key="9">
    <source>
        <dbReference type="EMBL" id="VDD21037.1"/>
    </source>
</evidence>
<name>A0A3P6CQB9_BRAOL</name>
<proteinExistence type="inferred from homology"/>
<comment type="similarity">
    <text evidence="1 8">Belongs to the xylose isomerase family.</text>
</comment>
<organism evidence="9">
    <name type="scientific">Brassica oleracea</name>
    <name type="common">Wild cabbage</name>
    <dbReference type="NCBI Taxonomy" id="3712"/>
    <lineage>
        <taxon>Eukaryota</taxon>
        <taxon>Viridiplantae</taxon>
        <taxon>Streptophyta</taxon>
        <taxon>Embryophyta</taxon>
        <taxon>Tracheophyta</taxon>
        <taxon>Spermatophyta</taxon>
        <taxon>Magnoliopsida</taxon>
        <taxon>eudicotyledons</taxon>
        <taxon>Gunneridae</taxon>
        <taxon>Pentapetalae</taxon>
        <taxon>rosids</taxon>
        <taxon>malvids</taxon>
        <taxon>Brassicales</taxon>
        <taxon>Brassicaceae</taxon>
        <taxon>Brassiceae</taxon>
        <taxon>Brassica</taxon>
    </lineage>
</organism>
<dbReference type="GO" id="GO:0009045">
    <property type="term" value="F:xylose isomerase activity"/>
    <property type="evidence" value="ECO:0007669"/>
    <property type="project" value="UniProtKB-EC"/>
</dbReference>
<accession>A0A3P6CQB9</accession>
<protein>
    <recommendedName>
        <fullName evidence="2 8">Xylose isomerase</fullName>
        <ecNumber evidence="2 8">5.3.1.5</ecNumber>
    </recommendedName>
</protein>
<dbReference type="EMBL" id="LR031874">
    <property type="protein sequence ID" value="VDD21037.1"/>
    <property type="molecule type" value="Genomic_DNA"/>
</dbReference>
<evidence type="ECO:0000256" key="3">
    <source>
        <dbReference type="ARBA" id="ARBA00022629"/>
    </source>
</evidence>
<dbReference type="PRINTS" id="PR00688">
    <property type="entry name" value="XYLOSISMRASE"/>
</dbReference>
<evidence type="ECO:0000256" key="4">
    <source>
        <dbReference type="ARBA" id="ARBA00022723"/>
    </source>
</evidence>
<keyword evidence="6 8" id="KW-0119">Carbohydrate metabolism</keyword>
<keyword evidence="4 8" id="KW-0479">Metal-binding</keyword>
<dbReference type="PANTHER" id="PTHR48408:SF1">
    <property type="entry name" value="XYLOSE ISOMERASE"/>
    <property type="match status" value="1"/>
</dbReference>
<evidence type="ECO:0000256" key="6">
    <source>
        <dbReference type="ARBA" id="ARBA00023277"/>
    </source>
</evidence>
<dbReference type="EC" id="5.3.1.5" evidence="2 8"/>
<feature type="non-terminal residue" evidence="9">
    <location>
        <position position="1"/>
    </location>
</feature>